<gene>
    <name evidence="1" type="ORF">NCTC10142_00615</name>
</gene>
<name>A0A449AIN2_9BACT</name>
<protein>
    <recommendedName>
        <fullName evidence="3">Transposase</fullName>
    </recommendedName>
</protein>
<dbReference type="NCBIfam" id="NF046004">
    <property type="entry name" value="ICE_Mbov_0401"/>
    <property type="match status" value="1"/>
</dbReference>
<dbReference type="EMBL" id="LR214986">
    <property type="protein sequence ID" value="VEU64851.1"/>
    <property type="molecule type" value="Genomic_DNA"/>
</dbReference>
<evidence type="ECO:0000313" key="2">
    <source>
        <dbReference type="Proteomes" id="UP000289506"/>
    </source>
</evidence>
<proteinExistence type="predicted"/>
<keyword evidence="1" id="KW-0614">Plasmid</keyword>
<organism evidence="1 2">
    <name type="scientific">Mycoplasmopsis cynos</name>
    <dbReference type="NCBI Taxonomy" id="171284"/>
    <lineage>
        <taxon>Bacteria</taxon>
        <taxon>Bacillati</taxon>
        <taxon>Mycoplasmatota</taxon>
        <taxon>Mycoplasmoidales</taxon>
        <taxon>Metamycoplasmataceae</taxon>
        <taxon>Mycoplasmopsis</taxon>
    </lineage>
</organism>
<evidence type="ECO:0008006" key="3">
    <source>
        <dbReference type="Google" id="ProtNLM"/>
    </source>
</evidence>
<dbReference type="RefSeq" id="WP_129720692.1">
    <property type="nucleotide sequence ID" value="NZ_LR214986.1"/>
</dbReference>
<reference evidence="1 2" key="1">
    <citation type="submission" date="2019-01" db="EMBL/GenBank/DDBJ databases">
        <authorList>
            <consortium name="Pathogen Informatics"/>
        </authorList>
    </citation>
    <scope>NUCLEOTIDE SEQUENCE [LARGE SCALE GENOMIC DNA]</scope>
    <source>
        <strain evidence="1 2">NCTC10142</strain>
        <plasmid evidence="2">13</plasmid>
    </source>
</reference>
<dbReference type="AlphaFoldDB" id="A0A449AIN2"/>
<evidence type="ECO:0000313" key="1">
    <source>
        <dbReference type="EMBL" id="VEU64851.1"/>
    </source>
</evidence>
<geneLocation type="plasmid" evidence="1 2">
    <name>13</name>
</geneLocation>
<sequence>MSNYKKWVNDDINKMVQNWNNEEEIFRTKIRLENNKFKTWKVKKIRRRKIIINGNDFEYKLGVYIDKNTRKSFTYYHNNELKRIGKNKYYYKDIYNQFSKQIWARRKCNEQKLIPKYVLDYHLKIGNLSYDFKNSKNNFDTNNLVQIHIDDTYIKENLGHKKVKRCLRNVFLIDKNNQIHTLIFKENYKNLTFICSKIKEFFGHNFDVRKIKISGDGAKFINTISQNLGVKRYYDLYHFKKYLFNVFGYTRTKNKQNYNFLRYFGIENLYEILNNFLEKLDFLSVILILKNIINFLKNTKTYAKKLKEIKSFLRFFIQNEKYIFNTFLRENYHGGRAEIYINHIIKTPIYKRFSLFNWKNYKNLIQLKSQKISFDFY</sequence>
<accession>A0A449AIN2</accession>
<dbReference type="Proteomes" id="UP000289506">
    <property type="component" value="Plasmid 13"/>
</dbReference>